<evidence type="ECO:0000313" key="2">
    <source>
        <dbReference type="EMBL" id="TWT46910.1"/>
    </source>
</evidence>
<keyword evidence="3" id="KW-1185">Reference proteome</keyword>
<dbReference type="InterPro" id="IPR003347">
    <property type="entry name" value="JmjC_dom"/>
</dbReference>
<organism evidence="2 3">
    <name type="scientific">Botrimarina hoheduenensis</name>
    <dbReference type="NCBI Taxonomy" id="2528000"/>
    <lineage>
        <taxon>Bacteria</taxon>
        <taxon>Pseudomonadati</taxon>
        <taxon>Planctomycetota</taxon>
        <taxon>Planctomycetia</taxon>
        <taxon>Pirellulales</taxon>
        <taxon>Lacipirellulaceae</taxon>
        <taxon>Botrimarina</taxon>
    </lineage>
</organism>
<reference evidence="2 3" key="1">
    <citation type="submission" date="2019-02" db="EMBL/GenBank/DDBJ databases">
        <title>Deep-cultivation of Planctomycetes and their phenomic and genomic characterization uncovers novel biology.</title>
        <authorList>
            <person name="Wiegand S."/>
            <person name="Jogler M."/>
            <person name="Boedeker C."/>
            <person name="Pinto D."/>
            <person name="Vollmers J."/>
            <person name="Rivas-Marin E."/>
            <person name="Kohn T."/>
            <person name="Peeters S.H."/>
            <person name="Heuer A."/>
            <person name="Rast P."/>
            <person name="Oberbeckmann S."/>
            <person name="Bunk B."/>
            <person name="Jeske O."/>
            <person name="Meyerdierks A."/>
            <person name="Storesund J.E."/>
            <person name="Kallscheuer N."/>
            <person name="Luecker S."/>
            <person name="Lage O.M."/>
            <person name="Pohl T."/>
            <person name="Merkel B.J."/>
            <person name="Hornburger P."/>
            <person name="Mueller R.-W."/>
            <person name="Bruemmer F."/>
            <person name="Labrenz M."/>
            <person name="Spormann A.M."/>
            <person name="Op Den Camp H."/>
            <person name="Overmann J."/>
            <person name="Amann R."/>
            <person name="Jetten M.S.M."/>
            <person name="Mascher T."/>
            <person name="Medema M.H."/>
            <person name="Devos D.P."/>
            <person name="Kaster A.-K."/>
            <person name="Ovreas L."/>
            <person name="Rohde M."/>
            <person name="Galperin M.Y."/>
            <person name="Jogler C."/>
        </authorList>
    </citation>
    <scope>NUCLEOTIDE SEQUENCE [LARGE SCALE GENOMIC DNA]</scope>
    <source>
        <strain evidence="2 3">Pla111</strain>
    </source>
</reference>
<dbReference type="InterPro" id="IPR041667">
    <property type="entry name" value="Cupin_8"/>
</dbReference>
<comment type="caution">
    <text evidence="2">The sequence shown here is derived from an EMBL/GenBank/DDBJ whole genome shotgun (WGS) entry which is preliminary data.</text>
</comment>
<name>A0A5C5W864_9BACT</name>
<dbReference type="Gene3D" id="2.60.120.650">
    <property type="entry name" value="Cupin"/>
    <property type="match status" value="1"/>
</dbReference>
<proteinExistence type="predicted"/>
<dbReference type="RefSeq" id="WP_146573786.1">
    <property type="nucleotide sequence ID" value="NZ_SJPH01000003.1"/>
</dbReference>
<protein>
    <recommendedName>
        <fullName evidence="1">JmjC domain-containing protein</fullName>
    </recommendedName>
</protein>
<dbReference type="EMBL" id="SJPH01000003">
    <property type="protein sequence ID" value="TWT46910.1"/>
    <property type="molecule type" value="Genomic_DNA"/>
</dbReference>
<evidence type="ECO:0000259" key="1">
    <source>
        <dbReference type="PROSITE" id="PS51184"/>
    </source>
</evidence>
<dbReference type="OrthoDB" id="7977346at2"/>
<dbReference type="PROSITE" id="PS51184">
    <property type="entry name" value="JMJC"/>
    <property type="match status" value="1"/>
</dbReference>
<dbReference type="SUPFAM" id="SSF51197">
    <property type="entry name" value="Clavaminate synthase-like"/>
    <property type="match status" value="1"/>
</dbReference>
<accession>A0A5C5W864</accession>
<evidence type="ECO:0000313" key="3">
    <source>
        <dbReference type="Proteomes" id="UP000318995"/>
    </source>
</evidence>
<gene>
    <name evidence="2" type="ORF">Pla111_20120</name>
</gene>
<dbReference type="Proteomes" id="UP000318995">
    <property type="component" value="Unassembled WGS sequence"/>
</dbReference>
<feature type="domain" description="JmjC" evidence="1">
    <location>
        <begin position="87"/>
        <end position="245"/>
    </location>
</feature>
<dbReference type="Pfam" id="PF13621">
    <property type="entry name" value="Cupin_8"/>
    <property type="match status" value="1"/>
</dbReference>
<dbReference type="AlphaFoldDB" id="A0A5C5W864"/>
<sequence>MANPLLADWQPQDFEILEQGVLVANHRLAETGLFTDDALAEILDSHPAQHLSVNTMGKTKDKFDWREGDRNGVPGKDLVQMVREGHLWINCRKMLDHQPAYAEVIHRLFGELETGAAHFSAEDRTANLLISSPGAWVPYHVDMPVNMLWHIRGRKRVWVYPHFDKRFASPLCLEKVCSGEWSEDVPYDQDWDKYALVFDAEPGQMITWPQLAPHRVENLEGLNVSLSTEHKNARARRRLNVHSGNYVLRKRLGKVCSSIEAEGFLAHAKQLLARLDRYAGKFVGREKHQWTYPITFVLDPNNPDGFRLLDVSESVTLAAHEEELAGV</sequence>